<comment type="similarity">
    <text evidence="1">Belongs to the guanylate kinase family.</text>
</comment>
<dbReference type="PROSITE" id="PS50052">
    <property type="entry name" value="GUANYLATE_KINASE_2"/>
    <property type="match status" value="1"/>
</dbReference>
<dbReference type="InterPro" id="IPR008144">
    <property type="entry name" value="Guanylate_kin-like_dom"/>
</dbReference>
<feature type="domain" description="Guanylate kinase-like" evidence="4">
    <location>
        <begin position="68"/>
        <end position="266"/>
    </location>
</feature>
<dbReference type="GO" id="GO:0005829">
    <property type="term" value="C:cytosol"/>
    <property type="evidence" value="ECO:0007669"/>
    <property type="project" value="TreeGrafter"/>
</dbReference>
<accession>A0A645CBP6</accession>
<dbReference type="EC" id="2.7.4.8" evidence="5"/>
<evidence type="ECO:0000256" key="1">
    <source>
        <dbReference type="ARBA" id="ARBA00005790"/>
    </source>
</evidence>
<dbReference type="InterPro" id="IPR008145">
    <property type="entry name" value="GK/Ca_channel_bsu"/>
</dbReference>
<dbReference type="EMBL" id="VSSQ01025904">
    <property type="protein sequence ID" value="MPM74350.1"/>
    <property type="molecule type" value="Genomic_DNA"/>
</dbReference>
<keyword evidence="3 5" id="KW-0418">Kinase</keyword>
<evidence type="ECO:0000259" key="4">
    <source>
        <dbReference type="PROSITE" id="PS50052"/>
    </source>
</evidence>
<name>A0A645CBP6_9ZZZZ</name>
<evidence type="ECO:0000256" key="3">
    <source>
        <dbReference type="ARBA" id="ARBA00022777"/>
    </source>
</evidence>
<organism evidence="5">
    <name type="scientific">bioreactor metagenome</name>
    <dbReference type="NCBI Taxonomy" id="1076179"/>
    <lineage>
        <taxon>unclassified sequences</taxon>
        <taxon>metagenomes</taxon>
        <taxon>ecological metagenomes</taxon>
    </lineage>
</organism>
<reference evidence="5" key="1">
    <citation type="submission" date="2019-08" db="EMBL/GenBank/DDBJ databases">
        <authorList>
            <person name="Kucharzyk K."/>
            <person name="Murdoch R.W."/>
            <person name="Higgins S."/>
            <person name="Loffler F."/>
        </authorList>
    </citation>
    <scope>NUCLEOTIDE SEQUENCE</scope>
</reference>
<dbReference type="AlphaFoldDB" id="A0A645CBP6"/>
<dbReference type="SUPFAM" id="SSF52540">
    <property type="entry name" value="P-loop containing nucleoside triphosphate hydrolases"/>
    <property type="match status" value="1"/>
</dbReference>
<gene>
    <name evidence="5" type="primary">gmk_33</name>
    <name evidence="5" type="ORF">SDC9_121338</name>
</gene>
<dbReference type="Gene3D" id="3.40.50.300">
    <property type="entry name" value="P-loop containing nucleotide triphosphate hydrolases"/>
    <property type="match status" value="1"/>
</dbReference>
<dbReference type="PANTHER" id="PTHR23117:SF13">
    <property type="entry name" value="GUANYLATE KINASE"/>
    <property type="match status" value="1"/>
</dbReference>
<proteinExistence type="inferred from homology"/>
<evidence type="ECO:0000256" key="2">
    <source>
        <dbReference type="ARBA" id="ARBA00022679"/>
    </source>
</evidence>
<comment type="caution">
    <text evidence="5">The sequence shown here is derived from an EMBL/GenBank/DDBJ whole genome shotgun (WGS) entry which is preliminary data.</text>
</comment>
<evidence type="ECO:0000313" key="5">
    <source>
        <dbReference type="EMBL" id="MPM74350.1"/>
    </source>
</evidence>
<dbReference type="GO" id="GO:0004385">
    <property type="term" value="F:GMP kinase activity"/>
    <property type="evidence" value="ECO:0007669"/>
    <property type="project" value="UniProtKB-EC"/>
</dbReference>
<dbReference type="SMART" id="SM00072">
    <property type="entry name" value="GuKc"/>
    <property type="match status" value="1"/>
</dbReference>
<dbReference type="InterPro" id="IPR027417">
    <property type="entry name" value="P-loop_NTPase"/>
</dbReference>
<dbReference type="PANTHER" id="PTHR23117">
    <property type="entry name" value="GUANYLATE KINASE-RELATED"/>
    <property type="match status" value="1"/>
</dbReference>
<dbReference type="Pfam" id="PF00625">
    <property type="entry name" value="Guanylate_kin"/>
    <property type="match status" value="1"/>
</dbReference>
<keyword evidence="2 5" id="KW-0808">Transferase</keyword>
<protein>
    <submittedName>
        <fullName evidence="5">Guanylate kinase</fullName>
        <ecNumber evidence="5">2.7.4.8</ecNumber>
    </submittedName>
</protein>
<sequence>MKSNISKKDIESGKNIIELLQQKNPKLLPHQLQDIISEYKKFSVSLEKFGIWTSPKSRSKKFKQKYSKVILLFSGVTAGGKDAIREEIEILAPNLFKKTVTGTSRPPREGEIEGKDYFFFESSKSFRTSIKNQEFLEYIKRGEHFYGLPKKSLNEALTSKSPVVYSQIEMSGWSKTEKYLNTISQSQTLILKVFVLPDMNFNDYQKWLIEKRTNEDIDIRLAKTGWEIKKAPKKADFIVTNRIREDKKFLSLTAKAIINQISEILDFPTFPNFPNEFTIDPQLKKSKNIEAILSFHDSI</sequence>